<dbReference type="EMBL" id="JAFEKC020000004">
    <property type="protein sequence ID" value="KAK0515324.1"/>
    <property type="molecule type" value="Genomic_DNA"/>
</dbReference>
<feature type="signal peptide" evidence="2">
    <location>
        <begin position="1"/>
        <end position="18"/>
    </location>
</feature>
<feature type="compositionally biased region" description="Low complexity" evidence="1">
    <location>
        <begin position="85"/>
        <end position="112"/>
    </location>
</feature>
<evidence type="ECO:0000313" key="3">
    <source>
        <dbReference type="EMBL" id="KAK0515324.1"/>
    </source>
</evidence>
<dbReference type="AlphaFoldDB" id="A0AA39V6Z7"/>
<keyword evidence="2" id="KW-0732">Signal</keyword>
<accession>A0AA39V6Z7</accession>
<dbReference type="Proteomes" id="UP001166286">
    <property type="component" value="Unassembled WGS sequence"/>
</dbReference>
<proteinExistence type="predicted"/>
<keyword evidence="4" id="KW-1185">Reference proteome</keyword>
<comment type="caution">
    <text evidence="3">The sequence shown here is derived from an EMBL/GenBank/DDBJ whole genome shotgun (WGS) entry which is preliminary data.</text>
</comment>
<evidence type="ECO:0000256" key="1">
    <source>
        <dbReference type="SAM" id="MobiDB-lite"/>
    </source>
</evidence>
<sequence>MYLSATFCLGGFVAVVLGNPRQAVHQGMQARQYYPYPFSFPPVASATSASVDPSLLSQSALATGVTAGTLPGTASPTSSHVGNVSTTRTYSRTLSGGSTTTGLTSSSIGPLSTGYSSGFAPTSRNASSTSRVSVSLSTTANSSDPSASLGRGPYSFSSVSASAIIGTGTRIPRNVTSKSIPFKSGIFPTFTYSGLPGSFVGSSVGTGSIGTTASLSQAATTVANVTTPTYDPSGRLTLSINSSTSSPFGNATTASFTTGPTGSGPSTTPLRGGYSPLPSFPILNGTAPSSVPFATDPFPTASTGGFLTGRYPFPTASTGGFLTGRSPFPTLHPPTYSTGISILGTGTIGTSPGVSQAATTTKGPSTTPTISANSTVSLLSESATIANSTYFSGPTVASALSTPVYSTYGDPSASSVTTPSILSASIYPGTISPTPTTLATSTSANDFGFEPSTATWGGYDYRKHRYHQDKNRYGETAANRAYGPNYENYIYARDHDDGGYAGRNYAFE</sequence>
<protein>
    <submittedName>
        <fullName evidence="3">Uncharacterized protein</fullName>
    </submittedName>
</protein>
<reference evidence="3" key="1">
    <citation type="submission" date="2023-03" db="EMBL/GenBank/DDBJ databases">
        <title>Complete genome of Cladonia borealis.</title>
        <authorList>
            <person name="Park H."/>
        </authorList>
    </citation>
    <scope>NUCLEOTIDE SEQUENCE</scope>
    <source>
        <strain evidence="3">ANT050790</strain>
    </source>
</reference>
<feature type="compositionally biased region" description="Low complexity" evidence="1">
    <location>
        <begin position="251"/>
        <end position="269"/>
    </location>
</feature>
<name>A0AA39V6Z7_9LECA</name>
<evidence type="ECO:0000313" key="4">
    <source>
        <dbReference type="Proteomes" id="UP001166286"/>
    </source>
</evidence>
<evidence type="ECO:0000256" key="2">
    <source>
        <dbReference type="SAM" id="SignalP"/>
    </source>
</evidence>
<feature type="region of interest" description="Disordered" evidence="1">
    <location>
        <begin position="244"/>
        <end position="272"/>
    </location>
</feature>
<gene>
    <name evidence="3" type="ORF">JMJ35_002703</name>
</gene>
<feature type="chain" id="PRO_5041454153" evidence="2">
    <location>
        <begin position="19"/>
        <end position="508"/>
    </location>
</feature>
<feature type="compositionally biased region" description="Polar residues" evidence="1">
    <location>
        <begin position="72"/>
        <end position="84"/>
    </location>
</feature>
<organism evidence="3 4">
    <name type="scientific">Cladonia borealis</name>
    <dbReference type="NCBI Taxonomy" id="184061"/>
    <lineage>
        <taxon>Eukaryota</taxon>
        <taxon>Fungi</taxon>
        <taxon>Dikarya</taxon>
        <taxon>Ascomycota</taxon>
        <taxon>Pezizomycotina</taxon>
        <taxon>Lecanoromycetes</taxon>
        <taxon>OSLEUM clade</taxon>
        <taxon>Lecanoromycetidae</taxon>
        <taxon>Lecanorales</taxon>
        <taxon>Lecanorineae</taxon>
        <taxon>Cladoniaceae</taxon>
        <taxon>Cladonia</taxon>
    </lineage>
</organism>
<feature type="region of interest" description="Disordered" evidence="1">
    <location>
        <begin position="68"/>
        <end position="112"/>
    </location>
</feature>